<evidence type="ECO:0000256" key="4">
    <source>
        <dbReference type="ARBA" id="ARBA00023315"/>
    </source>
</evidence>
<dbReference type="InterPro" id="IPR039369">
    <property type="entry name" value="LacA-like"/>
</dbReference>
<dbReference type="InterPro" id="IPR001451">
    <property type="entry name" value="Hexapep"/>
</dbReference>
<dbReference type="GO" id="GO:0008870">
    <property type="term" value="F:galactoside O-acetyltransferase activity"/>
    <property type="evidence" value="ECO:0007669"/>
    <property type="project" value="TreeGrafter"/>
</dbReference>
<comment type="caution">
    <text evidence="7">The sequence shown here is derived from an EMBL/GenBank/DDBJ whole genome shotgun (WGS) entry which is preliminary data.</text>
</comment>
<dbReference type="STRING" id="449659.IV66_GL000843"/>
<dbReference type="Proteomes" id="UP000051886">
    <property type="component" value="Unassembled WGS sequence"/>
</dbReference>
<organism evidence="7 8">
    <name type="scientific">Ligilactobacillus pobuzihii</name>
    <dbReference type="NCBI Taxonomy" id="449659"/>
    <lineage>
        <taxon>Bacteria</taxon>
        <taxon>Bacillati</taxon>
        <taxon>Bacillota</taxon>
        <taxon>Bacilli</taxon>
        <taxon>Lactobacillales</taxon>
        <taxon>Lactobacillaceae</taxon>
        <taxon>Ligilactobacillus</taxon>
    </lineage>
</organism>
<dbReference type="SMART" id="SM01266">
    <property type="entry name" value="Mac"/>
    <property type="match status" value="1"/>
</dbReference>
<dbReference type="PANTHER" id="PTHR43017:SF1">
    <property type="entry name" value="ACETYLTRANSFERASE YJL218W-RELATED"/>
    <property type="match status" value="1"/>
</dbReference>
<dbReference type="PROSITE" id="PS00101">
    <property type="entry name" value="HEXAPEP_TRANSFERASES"/>
    <property type="match status" value="1"/>
</dbReference>
<keyword evidence="3" id="KW-0677">Repeat</keyword>
<evidence type="ECO:0000259" key="6">
    <source>
        <dbReference type="SMART" id="SM01266"/>
    </source>
</evidence>
<dbReference type="CDD" id="cd03357">
    <property type="entry name" value="LbH_MAT_GAT"/>
    <property type="match status" value="1"/>
</dbReference>
<evidence type="ECO:0000256" key="2">
    <source>
        <dbReference type="ARBA" id="ARBA00022679"/>
    </source>
</evidence>
<comment type="similarity">
    <text evidence="1 5">Belongs to the transferase hexapeptide repeat family.</text>
</comment>
<dbReference type="EMBL" id="JQCN01000069">
    <property type="protein sequence ID" value="KRN95821.1"/>
    <property type="molecule type" value="Genomic_DNA"/>
</dbReference>
<dbReference type="Gene3D" id="2.160.10.10">
    <property type="entry name" value="Hexapeptide repeat proteins"/>
    <property type="match status" value="1"/>
</dbReference>
<dbReference type="FunFam" id="2.160.10.10:FF:000025">
    <property type="entry name" value="Hexapeptide-repeat containing-acetyltransferase"/>
    <property type="match status" value="1"/>
</dbReference>
<sequence length="204" mass="22641">MTNEEKMLAGKIYNSGDPNLQEKMRRAHRLCKIYSDTFDDERAKRQDLIDKLVPEHGKNTFFQGPVFFDYGINTKIGDNFYANYNLTVLDTCPVVLGNNEFFGPNVTLATPLHGLLYTDRNTQVINSQEVTLEYGKPLTIEDNCWLGSNVVVNGGVTIGAGSVIGSGSVVTRDIPTGVLAVGNPCRVVRKLTLADQIKLKKELW</sequence>
<protein>
    <recommendedName>
        <fullName evidence="5">Acetyltransferase</fullName>
        <ecNumber evidence="5">2.3.1.-</ecNumber>
    </recommendedName>
</protein>
<keyword evidence="4 5" id="KW-0012">Acyltransferase</keyword>
<name>A0A0R2LAW5_9LACO</name>
<dbReference type="AlphaFoldDB" id="A0A0R2LAW5"/>
<keyword evidence="8" id="KW-1185">Reference proteome</keyword>
<dbReference type="Pfam" id="PF00132">
    <property type="entry name" value="Hexapep"/>
    <property type="match status" value="1"/>
</dbReference>
<proteinExistence type="inferred from homology"/>
<dbReference type="PATRIC" id="fig|449659.4.peg.848"/>
<dbReference type="EC" id="2.3.1.-" evidence="5"/>
<evidence type="ECO:0000256" key="1">
    <source>
        <dbReference type="ARBA" id="ARBA00007274"/>
    </source>
</evidence>
<dbReference type="Pfam" id="PF12464">
    <property type="entry name" value="Mac"/>
    <property type="match status" value="1"/>
</dbReference>
<evidence type="ECO:0000256" key="3">
    <source>
        <dbReference type="ARBA" id="ARBA00022737"/>
    </source>
</evidence>
<dbReference type="PANTHER" id="PTHR43017">
    <property type="entry name" value="GALACTOSIDE O-ACETYLTRANSFERASE"/>
    <property type="match status" value="1"/>
</dbReference>
<evidence type="ECO:0000313" key="8">
    <source>
        <dbReference type="Proteomes" id="UP000051886"/>
    </source>
</evidence>
<reference evidence="7 8" key="1">
    <citation type="journal article" date="2015" name="Genome Announc.">
        <title>Expanding the biotechnology potential of lactobacilli through comparative genomics of 213 strains and associated genera.</title>
        <authorList>
            <person name="Sun Z."/>
            <person name="Harris H.M."/>
            <person name="McCann A."/>
            <person name="Guo C."/>
            <person name="Argimon S."/>
            <person name="Zhang W."/>
            <person name="Yang X."/>
            <person name="Jeffery I.B."/>
            <person name="Cooney J.C."/>
            <person name="Kagawa T.F."/>
            <person name="Liu W."/>
            <person name="Song Y."/>
            <person name="Salvetti E."/>
            <person name="Wrobel A."/>
            <person name="Rasinkangas P."/>
            <person name="Parkhill J."/>
            <person name="Rea M.C."/>
            <person name="O'Sullivan O."/>
            <person name="Ritari J."/>
            <person name="Douillard F.P."/>
            <person name="Paul Ross R."/>
            <person name="Yang R."/>
            <person name="Briner A.E."/>
            <person name="Felis G.E."/>
            <person name="de Vos W.M."/>
            <person name="Barrangou R."/>
            <person name="Klaenhammer T.R."/>
            <person name="Caufield P.W."/>
            <person name="Cui Y."/>
            <person name="Zhang H."/>
            <person name="O'Toole P.W."/>
        </authorList>
    </citation>
    <scope>NUCLEOTIDE SEQUENCE [LARGE SCALE GENOMIC DNA]</scope>
    <source>
        <strain evidence="7 8">NBRC 103219</strain>
    </source>
</reference>
<dbReference type="InterPro" id="IPR011004">
    <property type="entry name" value="Trimer_LpxA-like_sf"/>
</dbReference>
<accession>A0A0R2LAW5</accession>
<dbReference type="InterPro" id="IPR024688">
    <property type="entry name" value="Mac_dom"/>
</dbReference>
<evidence type="ECO:0000313" key="7">
    <source>
        <dbReference type="EMBL" id="KRN95821.1"/>
    </source>
</evidence>
<gene>
    <name evidence="7" type="ORF">IV66_GL000843</name>
</gene>
<dbReference type="RefSeq" id="WP_017867926.1">
    <property type="nucleotide sequence ID" value="NZ_BJYB01000033.1"/>
</dbReference>
<evidence type="ECO:0000256" key="5">
    <source>
        <dbReference type="RuleBase" id="RU367021"/>
    </source>
</evidence>
<dbReference type="InterPro" id="IPR018357">
    <property type="entry name" value="Hexapep_transf_CS"/>
</dbReference>
<dbReference type="SUPFAM" id="SSF51161">
    <property type="entry name" value="Trimeric LpxA-like enzymes"/>
    <property type="match status" value="1"/>
</dbReference>
<keyword evidence="2 5" id="KW-0808">Transferase</keyword>
<dbReference type="OrthoDB" id="9812571at2"/>
<feature type="domain" description="Maltose/galactoside acetyltransferase" evidence="6">
    <location>
        <begin position="4"/>
        <end position="58"/>
    </location>
</feature>